<protein>
    <submittedName>
        <fullName evidence="1">Uncharacterized protein</fullName>
    </submittedName>
</protein>
<name>A0A2H4J9B3_9CAUD</name>
<evidence type="ECO:0000313" key="1">
    <source>
        <dbReference type="EMBL" id="ASN71825.1"/>
    </source>
</evidence>
<dbReference type="EMBL" id="MF417933">
    <property type="protein sequence ID" value="ASN71825.1"/>
    <property type="molecule type" value="Genomic_DNA"/>
</dbReference>
<reference evidence="1" key="1">
    <citation type="submission" date="2017-06" db="EMBL/GenBank/DDBJ databases">
        <title>Novel phages from South African skin metaviromes.</title>
        <authorList>
            <person name="van Zyl L.J."/>
            <person name="Abrahams Y."/>
            <person name="Stander E.A."/>
            <person name="Kirby B.M."/>
            <person name="Clavaud C."/>
            <person name="Farcet C."/>
            <person name="Breton L."/>
            <person name="Trindade M.I."/>
        </authorList>
    </citation>
    <scope>NUCLEOTIDE SEQUENCE</scope>
</reference>
<organism evidence="1">
    <name type="scientific">uncultured Caudovirales phage</name>
    <dbReference type="NCBI Taxonomy" id="2100421"/>
    <lineage>
        <taxon>Viruses</taxon>
        <taxon>Duplodnaviria</taxon>
        <taxon>Heunggongvirae</taxon>
        <taxon>Uroviricota</taxon>
        <taxon>Caudoviricetes</taxon>
        <taxon>Peduoviridae</taxon>
        <taxon>Maltschvirus</taxon>
        <taxon>Maltschvirus maltsch</taxon>
    </lineage>
</organism>
<sequence length="72" mass="8535">MVDEFVRNKILRSQGNVLTQNEVYEKYLKFCSEENEKAESKIWFGRKMSIFGYSSKQISKNERIYVGFVVIT</sequence>
<gene>
    <name evidence="1" type="ORF">7S4_39</name>
</gene>
<proteinExistence type="predicted"/>
<accession>A0A2H4J9B3</accession>